<dbReference type="Proteomes" id="UP000292884">
    <property type="component" value="Unassembled WGS sequence"/>
</dbReference>
<evidence type="ECO:0000313" key="2">
    <source>
        <dbReference type="EMBL" id="TCC88769.1"/>
    </source>
</evidence>
<dbReference type="OrthoDB" id="102453at2"/>
<proteinExistence type="predicted"/>
<name>A0A4R0MPI8_9SPHI</name>
<accession>A0A4R0MPI8</accession>
<evidence type="ECO:0000313" key="3">
    <source>
        <dbReference type="Proteomes" id="UP000292884"/>
    </source>
</evidence>
<dbReference type="AlphaFoldDB" id="A0A4R0MPI8"/>
<organism evidence="2 3">
    <name type="scientific">Pedobacter frigiditerrae</name>
    <dbReference type="NCBI Taxonomy" id="2530452"/>
    <lineage>
        <taxon>Bacteria</taxon>
        <taxon>Pseudomonadati</taxon>
        <taxon>Bacteroidota</taxon>
        <taxon>Sphingobacteriia</taxon>
        <taxon>Sphingobacteriales</taxon>
        <taxon>Sphingobacteriaceae</taxon>
        <taxon>Pedobacter</taxon>
    </lineage>
</organism>
<reference evidence="2 3" key="1">
    <citation type="submission" date="2019-02" db="EMBL/GenBank/DDBJ databases">
        <title>Pedobacter sp. RP-1-13 sp. nov., isolated from Arctic soil.</title>
        <authorList>
            <person name="Dahal R.H."/>
        </authorList>
    </citation>
    <scope>NUCLEOTIDE SEQUENCE [LARGE SCALE GENOMIC DNA]</scope>
    <source>
        <strain evidence="2 3">RP-1-13</strain>
    </source>
</reference>
<feature type="region of interest" description="Disordered" evidence="1">
    <location>
        <begin position="61"/>
        <end position="83"/>
    </location>
</feature>
<keyword evidence="3" id="KW-1185">Reference proteome</keyword>
<protein>
    <submittedName>
        <fullName evidence="2">Uncharacterized protein</fullName>
    </submittedName>
</protein>
<comment type="caution">
    <text evidence="2">The sequence shown here is derived from an EMBL/GenBank/DDBJ whole genome shotgun (WGS) entry which is preliminary data.</text>
</comment>
<evidence type="ECO:0000256" key="1">
    <source>
        <dbReference type="SAM" id="MobiDB-lite"/>
    </source>
</evidence>
<gene>
    <name evidence="2" type="ORF">EZ428_19255</name>
</gene>
<dbReference type="RefSeq" id="WP_131554824.1">
    <property type="nucleotide sequence ID" value="NZ_SJSK01000005.1"/>
</dbReference>
<sequence length="83" mass="9606">MLHSEIQNDHGAIALEEKGYKDIPIVKKVTAEMVEENYKQIKREVFDLLKTECAKQEVKVEVKETRKRVRSRPNKGEGQSVSH</sequence>
<dbReference type="EMBL" id="SJSK01000005">
    <property type="protein sequence ID" value="TCC88769.1"/>
    <property type="molecule type" value="Genomic_DNA"/>
</dbReference>